<dbReference type="Proteomes" id="UP001589645">
    <property type="component" value="Unassembled WGS sequence"/>
</dbReference>
<dbReference type="PANTHER" id="PTHR45228:SF1">
    <property type="entry name" value="CYCLIC DI-GMP PHOSPHODIESTERASE TM_0186"/>
    <property type="match status" value="1"/>
</dbReference>
<dbReference type="InterPro" id="IPR003607">
    <property type="entry name" value="HD/PDEase_dom"/>
</dbReference>
<dbReference type="RefSeq" id="WP_390193981.1">
    <property type="nucleotide sequence ID" value="NZ_JBHMEP010000004.1"/>
</dbReference>
<dbReference type="CDD" id="cd00077">
    <property type="entry name" value="HDc"/>
    <property type="match status" value="1"/>
</dbReference>
<gene>
    <name evidence="2" type="ORF">ACFFUV_14090</name>
</gene>
<dbReference type="SUPFAM" id="SSF55781">
    <property type="entry name" value="GAF domain-like"/>
    <property type="match status" value="1"/>
</dbReference>
<keyword evidence="3" id="KW-1185">Reference proteome</keyword>
<accession>A0ABV5HPB2</accession>
<evidence type="ECO:0000259" key="1">
    <source>
        <dbReference type="PROSITE" id="PS51832"/>
    </source>
</evidence>
<protein>
    <submittedName>
        <fullName evidence="2">HD domain-containing phosphohydrolase</fullName>
    </submittedName>
</protein>
<dbReference type="InterPro" id="IPR037522">
    <property type="entry name" value="HD_GYP_dom"/>
</dbReference>
<dbReference type="SMART" id="SM00471">
    <property type="entry name" value="HDc"/>
    <property type="match status" value="1"/>
</dbReference>
<dbReference type="PROSITE" id="PS51832">
    <property type="entry name" value="HD_GYP"/>
    <property type="match status" value="1"/>
</dbReference>
<name>A0ABV5HPB2_9VIBR</name>
<sequence>MYAQQNNVTLSPTDVSHSLSERLQNLHDSILERMPGVCRIACALYDNRTDLLKTFINSTRQGHAIDRYEYPLAMSYELSELKRTNQCRVINSIAEQVANGSEHSKWLLEQNYRSSFTIPMTNGQHFVGFIFIDSVEDGYFVEPIQRDLLLFTKMITLTIVTEISTVHALLATAKAAKEFAGLRDFETGMHLERMAQLSRLIAKTIGDKYQFSDETIEHIYLFAPLHDIGKIGIPDNILLKPGKLEPHEYTLMKEHVIKGVQIITQVLEDYELSHLDDSKLMRNIVAYHHEMLDGSGYPHGLKGNEIPIESRIITVADIFDALTSTRPYKKPMPIDDAYQELTKMVTAGKIDPDCVQALFDHQQHVEVIITKFGDSPD</sequence>
<dbReference type="Gene3D" id="3.30.450.40">
    <property type="match status" value="1"/>
</dbReference>
<reference evidence="2 3" key="1">
    <citation type="submission" date="2024-09" db="EMBL/GenBank/DDBJ databases">
        <authorList>
            <person name="Sun Q."/>
            <person name="Mori K."/>
        </authorList>
    </citation>
    <scope>NUCLEOTIDE SEQUENCE [LARGE SCALE GENOMIC DNA]</scope>
    <source>
        <strain evidence="2 3">CECT 8064</strain>
    </source>
</reference>
<dbReference type="Gene3D" id="1.10.3210.10">
    <property type="entry name" value="Hypothetical protein af1432"/>
    <property type="match status" value="1"/>
</dbReference>
<comment type="caution">
    <text evidence="2">The sequence shown here is derived from an EMBL/GenBank/DDBJ whole genome shotgun (WGS) entry which is preliminary data.</text>
</comment>
<dbReference type="SUPFAM" id="SSF109604">
    <property type="entry name" value="HD-domain/PDEase-like"/>
    <property type="match status" value="1"/>
</dbReference>
<dbReference type="InterPro" id="IPR029016">
    <property type="entry name" value="GAF-like_dom_sf"/>
</dbReference>
<evidence type="ECO:0000313" key="3">
    <source>
        <dbReference type="Proteomes" id="UP001589645"/>
    </source>
</evidence>
<feature type="domain" description="HD-GYP" evidence="1">
    <location>
        <begin position="165"/>
        <end position="374"/>
    </location>
</feature>
<proteinExistence type="predicted"/>
<organism evidence="2 3">
    <name type="scientific">Vibrio olivae</name>
    <dbReference type="NCBI Taxonomy" id="1243002"/>
    <lineage>
        <taxon>Bacteria</taxon>
        <taxon>Pseudomonadati</taxon>
        <taxon>Pseudomonadota</taxon>
        <taxon>Gammaproteobacteria</taxon>
        <taxon>Vibrionales</taxon>
        <taxon>Vibrionaceae</taxon>
        <taxon>Vibrio</taxon>
    </lineage>
</organism>
<dbReference type="Pfam" id="PF13487">
    <property type="entry name" value="HD_5"/>
    <property type="match status" value="1"/>
</dbReference>
<dbReference type="EMBL" id="JBHMEP010000004">
    <property type="protein sequence ID" value="MFB9136098.1"/>
    <property type="molecule type" value="Genomic_DNA"/>
</dbReference>
<dbReference type="PANTHER" id="PTHR45228">
    <property type="entry name" value="CYCLIC DI-GMP PHOSPHODIESTERASE TM_0186-RELATED"/>
    <property type="match status" value="1"/>
</dbReference>
<evidence type="ECO:0000313" key="2">
    <source>
        <dbReference type="EMBL" id="MFB9136098.1"/>
    </source>
</evidence>
<dbReference type="InterPro" id="IPR052020">
    <property type="entry name" value="Cyclic_di-GMP/3'3'-cGAMP_PDE"/>
</dbReference>